<dbReference type="EMBL" id="OA882298">
    <property type="protein sequence ID" value="CAD7274517.1"/>
    <property type="molecule type" value="Genomic_DNA"/>
</dbReference>
<dbReference type="InterPro" id="IPR029058">
    <property type="entry name" value="AB_hydrolase_fold"/>
</dbReference>
<organism evidence="1">
    <name type="scientific">Notodromas monacha</name>
    <dbReference type="NCBI Taxonomy" id="399045"/>
    <lineage>
        <taxon>Eukaryota</taxon>
        <taxon>Metazoa</taxon>
        <taxon>Ecdysozoa</taxon>
        <taxon>Arthropoda</taxon>
        <taxon>Crustacea</taxon>
        <taxon>Oligostraca</taxon>
        <taxon>Ostracoda</taxon>
        <taxon>Podocopa</taxon>
        <taxon>Podocopida</taxon>
        <taxon>Cypridocopina</taxon>
        <taxon>Cypridoidea</taxon>
        <taxon>Cyprididae</taxon>
        <taxon>Notodromas</taxon>
    </lineage>
</organism>
<gene>
    <name evidence="1" type="ORF">NMOB1V02_LOCUS2348</name>
</gene>
<dbReference type="PANTHER" id="PTHR11440">
    <property type="entry name" value="LECITHIN-CHOLESTEROL ACYLTRANSFERASE-RELATED"/>
    <property type="match status" value="1"/>
</dbReference>
<evidence type="ECO:0000313" key="1">
    <source>
        <dbReference type="EMBL" id="CAD7274517.1"/>
    </source>
</evidence>
<dbReference type="InterPro" id="IPR003386">
    <property type="entry name" value="LACT/PDAT_acylTrfase"/>
</dbReference>
<dbReference type="EMBL" id="CAJPEX010000261">
    <property type="protein sequence ID" value="CAG0914669.1"/>
    <property type="molecule type" value="Genomic_DNA"/>
</dbReference>
<name>A0A7R9BFU1_9CRUS</name>
<accession>A0A7R9BFU1</accession>
<dbReference type="GO" id="GO:0008374">
    <property type="term" value="F:O-acyltransferase activity"/>
    <property type="evidence" value="ECO:0007669"/>
    <property type="project" value="InterPro"/>
</dbReference>
<dbReference type="OrthoDB" id="190846at2759"/>
<dbReference type="Gene3D" id="3.40.50.1820">
    <property type="entry name" value="alpha/beta hydrolase"/>
    <property type="match status" value="2"/>
</dbReference>
<reference evidence="1" key="1">
    <citation type="submission" date="2020-11" db="EMBL/GenBank/DDBJ databases">
        <authorList>
            <person name="Tran Van P."/>
        </authorList>
    </citation>
    <scope>NUCLEOTIDE SEQUENCE</scope>
</reference>
<dbReference type="SUPFAM" id="SSF53474">
    <property type="entry name" value="alpha/beta-Hydrolases"/>
    <property type="match status" value="1"/>
</dbReference>
<keyword evidence="2" id="KW-1185">Reference proteome</keyword>
<proteinExistence type="predicted"/>
<sequence>MVTKTVAALAACGALLIYLSWLCYVRSCLPPVILIPGDGGNQIEGKLDKSRVVHFFCLKQTTGYVNLWFNLNLLLPFVIDCWVDNMRLIYDNVTRTTSDSPGVTTRVPGFGSTAGMEFLDPLHTFPSRYFVNIAEKLTESGYERGSNLLGAPYDFRKAPNELEEFFQKFRQLVEDAFQASNGCKVVLVAHSYGGPLMLYFFSTVSQEWKNTYVGALISLSAAWAGCVKPIKAVAAGDNLNIFFLDEFSIRKEQRSSPSIHFLFPSPHFWGKNEILVSRPSKNYSSADYAAFYADIGDLDGYEMYKDVKDLIDPRIPPGVEVHCLYGVGVDTWERIFYDDDASFPDEPSALVNGDGDGTVNLRSLQACKFWEGKQKHSIYALPLRGIDHLEILRNEFVLSYVAKVAKRFRSNLLRF</sequence>
<protein>
    <submittedName>
        <fullName evidence="1">Uncharacterized protein</fullName>
    </submittedName>
</protein>
<dbReference type="Proteomes" id="UP000678499">
    <property type="component" value="Unassembled WGS sequence"/>
</dbReference>
<dbReference type="GO" id="GO:0006629">
    <property type="term" value="P:lipid metabolic process"/>
    <property type="evidence" value="ECO:0007669"/>
    <property type="project" value="InterPro"/>
</dbReference>
<dbReference type="AlphaFoldDB" id="A0A7R9BFU1"/>
<dbReference type="Pfam" id="PF02450">
    <property type="entry name" value="LCAT"/>
    <property type="match status" value="2"/>
</dbReference>
<evidence type="ECO:0000313" key="2">
    <source>
        <dbReference type="Proteomes" id="UP000678499"/>
    </source>
</evidence>